<protein>
    <recommendedName>
        <fullName evidence="2">RTX toxin-activating lysine-acyltransferase</fullName>
        <ecNumber evidence="2">2.3.1.-</ecNumber>
    </recommendedName>
</protein>
<dbReference type="AlphaFoldDB" id="A0A2U2N2X7"/>
<keyword evidence="5" id="KW-1185">Reference proteome</keyword>
<comment type="function">
    <text evidence="2">Involved in fatty acylation of protoxin at internal lysine residues, thereby converting it to the active toxin.</text>
</comment>
<reference evidence="4 5" key="1">
    <citation type="submission" date="2018-05" db="EMBL/GenBank/DDBJ databases">
        <title>Spiribacter halobius sp. nov., a moderately halophilic bacterium isolated from marine solar saltern.</title>
        <authorList>
            <person name="Zheng W.-S."/>
            <person name="Lu D.-C."/>
            <person name="Du Z.-J."/>
        </authorList>
    </citation>
    <scope>NUCLEOTIDE SEQUENCE [LARGE SCALE GENOMIC DNA]</scope>
    <source>
        <strain evidence="4 5">E85</strain>
    </source>
</reference>
<dbReference type="RefSeq" id="WP_109678351.1">
    <property type="nucleotide sequence ID" value="NZ_CP086615.1"/>
</dbReference>
<comment type="similarity">
    <text evidence="1 2">Belongs to the RTX toxin acyltransferase family.</text>
</comment>
<keyword evidence="2 4" id="KW-0012">Acyltransferase</keyword>
<sequence>MEEESPAGRGDHSRSDPESTKEQARDAEASAEPPRVAAVLGEIGWLLSQSPTHRHALFLADLEWLVVPAVSHGQFRVYRSGGQPVGAALWAFVSKNVGRRLEGGGRIAAGEWRSGERPWLVELIAPFGQAETMLGELRSTVLAGRRLSFSRLRGDGRRETVTLDPESAASSDTPAVQEAHQKAGS</sequence>
<dbReference type="EC" id="2.3.1.-" evidence="2"/>
<dbReference type="InterPro" id="IPR003996">
    <property type="entry name" value="RTX_toxin-activating_protC_bac"/>
</dbReference>
<keyword evidence="2 4" id="KW-0808">Transferase</keyword>
<dbReference type="Proteomes" id="UP000245474">
    <property type="component" value="Unassembled WGS sequence"/>
</dbReference>
<evidence type="ECO:0000313" key="5">
    <source>
        <dbReference type="Proteomes" id="UP000245474"/>
    </source>
</evidence>
<accession>A0A2U2N2X7</accession>
<comment type="subcellular location">
    <subcellularLocation>
        <location evidence="2">Cytoplasm</location>
    </subcellularLocation>
</comment>
<keyword evidence="2" id="KW-0204">Cytolysis</keyword>
<feature type="compositionally biased region" description="Basic and acidic residues" evidence="3">
    <location>
        <begin position="9"/>
        <end position="28"/>
    </location>
</feature>
<evidence type="ECO:0000256" key="1">
    <source>
        <dbReference type="ARBA" id="ARBA00005686"/>
    </source>
</evidence>
<organism evidence="4 5">
    <name type="scientific">Sediminicurvatus halobius</name>
    <dbReference type="NCBI Taxonomy" id="2182432"/>
    <lineage>
        <taxon>Bacteria</taxon>
        <taxon>Pseudomonadati</taxon>
        <taxon>Pseudomonadota</taxon>
        <taxon>Gammaproteobacteria</taxon>
        <taxon>Chromatiales</taxon>
        <taxon>Ectothiorhodospiraceae</taxon>
        <taxon>Sediminicurvatus</taxon>
    </lineage>
</organism>
<gene>
    <name evidence="4" type="ORF">DEM34_08855</name>
</gene>
<keyword evidence="2" id="KW-0963">Cytoplasm</keyword>
<feature type="region of interest" description="Disordered" evidence="3">
    <location>
        <begin position="157"/>
        <end position="185"/>
    </location>
</feature>
<evidence type="ECO:0000256" key="3">
    <source>
        <dbReference type="SAM" id="MobiDB-lite"/>
    </source>
</evidence>
<evidence type="ECO:0000313" key="4">
    <source>
        <dbReference type="EMBL" id="PWG63407.1"/>
    </source>
</evidence>
<proteinExistence type="inferred from homology"/>
<dbReference type="OrthoDB" id="5871869at2"/>
<name>A0A2U2N2X7_9GAMM</name>
<dbReference type="GO" id="GO:0005737">
    <property type="term" value="C:cytoplasm"/>
    <property type="evidence" value="ECO:0007669"/>
    <property type="project" value="UniProtKB-SubCell"/>
</dbReference>
<dbReference type="GO" id="GO:0009404">
    <property type="term" value="P:toxin metabolic process"/>
    <property type="evidence" value="ECO:0007669"/>
    <property type="project" value="UniProtKB-UniRule"/>
</dbReference>
<dbReference type="EMBL" id="QFFI01000011">
    <property type="protein sequence ID" value="PWG63407.1"/>
    <property type="molecule type" value="Genomic_DNA"/>
</dbReference>
<feature type="region of interest" description="Disordered" evidence="3">
    <location>
        <begin position="1"/>
        <end position="33"/>
    </location>
</feature>
<evidence type="ECO:0000256" key="2">
    <source>
        <dbReference type="RuleBase" id="RU368102"/>
    </source>
</evidence>
<comment type="caution">
    <text evidence="4">The sequence shown here is derived from an EMBL/GenBank/DDBJ whole genome shotgun (WGS) entry which is preliminary data.</text>
</comment>
<dbReference type="GO" id="GO:0031640">
    <property type="term" value="P:killing of cells of another organism"/>
    <property type="evidence" value="ECO:0007669"/>
    <property type="project" value="UniProtKB-KW"/>
</dbReference>
<dbReference type="GO" id="GO:0016746">
    <property type="term" value="F:acyltransferase activity"/>
    <property type="evidence" value="ECO:0007669"/>
    <property type="project" value="UniProtKB-UniRule"/>
</dbReference>
<dbReference type="Pfam" id="PF02794">
    <property type="entry name" value="HlyC"/>
    <property type="match status" value="1"/>
</dbReference>